<name>A0A5B7IZW3_PORTR</name>
<evidence type="ECO:0000313" key="2">
    <source>
        <dbReference type="Proteomes" id="UP000324222"/>
    </source>
</evidence>
<protein>
    <submittedName>
        <fullName evidence="1">Uncharacterized protein</fullName>
    </submittedName>
</protein>
<comment type="caution">
    <text evidence="1">The sequence shown here is derived from an EMBL/GenBank/DDBJ whole genome shotgun (WGS) entry which is preliminary data.</text>
</comment>
<keyword evidence="2" id="KW-1185">Reference proteome</keyword>
<sequence length="73" mass="8245">MKKKAKICEARQCQPAANIERWECGEEVARLGKTEGHECNVPDNDELFAPNGGDFCTLWLLLEMLIFTSTSEQ</sequence>
<proteinExistence type="predicted"/>
<dbReference type="AlphaFoldDB" id="A0A5B7IZW3"/>
<evidence type="ECO:0000313" key="1">
    <source>
        <dbReference type="EMBL" id="MPC87793.1"/>
    </source>
</evidence>
<reference evidence="1 2" key="1">
    <citation type="submission" date="2019-05" db="EMBL/GenBank/DDBJ databases">
        <title>Another draft genome of Portunus trituberculatus and its Hox gene families provides insights of decapod evolution.</title>
        <authorList>
            <person name="Jeong J.-H."/>
            <person name="Song I."/>
            <person name="Kim S."/>
            <person name="Choi T."/>
            <person name="Kim D."/>
            <person name="Ryu S."/>
            <person name="Kim W."/>
        </authorList>
    </citation>
    <scope>NUCLEOTIDE SEQUENCE [LARGE SCALE GENOMIC DNA]</scope>
    <source>
        <tissue evidence="1">Muscle</tissue>
    </source>
</reference>
<dbReference type="Proteomes" id="UP000324222">
    <property type="component" value="Unassembled WGS sequence"/>
</dbReference>
<dbReference type="EMBL" id="VSRR010075608">
    <property type="protein sequence ID" value="MPC87793.1"/>
    <property type="molecule type" value="Genomic_DNA"/>
</dbReference>
<accession>A0A5B7IZW3</accession>
<gene>
    <name evidence="1" type="ORF">E2C01_082666</name>
</gene>
<organism evidence="1 2">
    <name type="scientific">Portunus trituberculatus</name>
    <name type="common">Swimming crab</name>
    <name type="synonym">Neptunus trituberculatus</name>
    <dbReference type="NCBI Taxonomy" id="210409"/>
    <lineage>
        <taxon>Eukaryota</taxon>
        <taxon>Metazoa</taxon>
        <taxon>Ecdysozoa</taxon>
        <taxon>Arthropoda</taxon>
        <taxon>Crustacea</taxon>
        <taxon>Multicrustacea</taxon>
        <taxon>Malacostraca</taxon>
        <taxon>Eumalacostraca</taxon>
        <taxon>Eucarida</taxon>
        <taxon>Decapoda</taxon>
        <taxon>Pleocyemata</taxon>
        <taxon>Brachyura</taxon>
        <taxon>Eubrachyura</taxon>
        <taxon>Portunoidea</taxon>
        <taxon>Portunidae</taxon>
        <taxon>Portuninae</taxon>
        <taxon>Portunus</taxon>
    </lineage>
</organism>